<evidence type="ECO:0000313" key="2">
    <source>
        <dbReference type="Proteomes" id="UP001059041"/>
    </source>
</evidence>
<reference evidence="1" key="1">
    <citation type="submission" date="2021-02" db="EMBL/GenBank/DDBJ databases">
        <title>Comparative genomics reveals that relaxation of natural selection precedes convergent phenotypic evolution of cavefish.</title>
        <authorList>
            <person name="Peng Z."/>
        </authorList>
    </citation>
    <scope>NUCLEOTIDE SEQUENCE</scope>
    <source>
        <tissue evidence="1">Muscle</tissue>
    </source>
</reference>
<evidence type="ECO:0000313" key="1">
    <source>
        <dbReference type="EMBL" id="KAI7790397.1"/>
    </source>
</evidence>
<dbReference type="AlphaFoldDB" id="A0A9W7W7V9"/>
<comment type="caution">
    <text evidence="1">The sequence shown here is derived from an EMBL/GenBank/DDBJ whole genome shotgun (WGS) entry which is preliminary data.</text>
</comment>
<organism evidence="1 2">
    <name type="scientific">Triplophysa rosa</name>
    <name type="common">Cave loach</name>
    <dbReference type="NCBI Taxonomy" id="992332"/>
    <lineage>
        <taxon>Eukaryota</taxon>
        <taxon>Metazoa</taxon>
        <taxon>Chordata</taxon>
        <taxon>Craniata</taxon>
        <taxon>Vertebrata</taxon>
        <taxon>Euteleostomi</taxon>
        <taxon>Actinopterygii</taxon>
        <taxon>Neopterygii</taxon>
        <taxon>Teleostei</taxon>
        <taxon>Ostariophysi</taxon>
        <taxon>Cypriniformes</taxon>
        <taxon>Nemacheilidae</taxon>
        <taxon>Triplophysa</taxon>
    </lineage>
</organism>
<proteinExistence type="predicted"/>
<keyword evidence="2" id="KW-1185">Reference proteome</keyword>
<feature type="non-terminal residue" evidence="1">
    <location>
        <position position="1"/>
    </location>
</feature>
<dbReference type="Proteomes" id="UP001059041">
    <property type="component" value="Unassembled WGS sequence"/>
</dbReference>
<gene>
    <name evidence="1" type="ORF">IRJ41_003045</name>
</gene>
<accession>A0A9W7W7V9</accession>
<sequence length="98" mass="11609">MKSCLTEEEFNSMSARKCEELDACLGSSHVSTYLKNQWMSLGDLWSNFGRSFYHHNSETNNKAERFFLTMKYQFLKGRMNSRIDQLLRLLCGDVQKYY</sequence>
<name>A0A9W7W7V9_TRIRA</name>
<protein>
    <submittedName>
        <fullName evidence="1">Uncharacterized protein</fullName>
    </submittedName>
</protein>
<dbReference type="EMBL" id="JAFHDT010000135">
    <property type="protein sequence ID" value="KAI7790397.1"/>
    <property type="molecule type" value="Genomic_DNA"/>
</dbReference>